<proteinExistence type="predicted"/>
<keyword evidence="2" id="KW-0547">Nucleotide-binding</keyword>
<keyword evidence="2" id="KW-0378">Hydrolase</keyword>
<keyword evidence="2" id="KW-0067">ATP-binding</keyword>
<feature type="compositionally biased region" description="Polar residues" evidence="1">
    <location>
        <begin position="66"/>
        <end position="81"/>
    </location>
</feature>
<dbReference type="EMBL" id="GHBR01003220">
    <property type="protein sequence ID" value="NDJ97620.1"/>
    <property type="molecule type" value="Transcribed_RNA"/>
</dbReference>
<feature type="region of interest" description="Disordered" evidence="1">
    <location>
        <begin position="49"/>
        <end position="81"/>
    </location>
</feature>
<reference evidence="2" key="1">
    <citation type="submission" date="2018-11" db="EMBL/GenBank/DDBJ databases">
        <title>Myxobolus squamalis genome and transcriptome.</title>
        <authorList>
            <person name="Yahalomi D."/>
            <person name="Atkinson S.D."/>
            <person name="Neuhof M."/>
            <person name="Chang E.S."/>
            <person name="Philippe H."/>
            <person name="Cartwright P."/>
            <person name="Bartholomew J.L."/>
            <person name="Huchon D."/>
        </authorList>
    </citation>
    <scope>NUCLEOTIDE SEQUENCE</scope>
    <source>
        <strain evidence="2">71B08</strain>
        <tissue evidence="2">Whole</tissue>
    </source>
</reference>
<evidence type="ECO:0000256" key="1">
    <source>
        <dbReference type="SAM" id="MobiDB-lite"/>
    </source>
</evidence>
<organism evidence="2">
    <name type="scientific">Myxobolus squamalis</name>
    <name type="common">Myxosporean</name>
    <dbReference type="NCBI Taxonomy" id="59785"/>
    <lineage>
        <taxon>Eukaryota</taxon>
        <taxon>Metazoa</taxon>
        <taxon>Cnidaria</taxon>
        <taxon>Myxozoa</taxon>
        <taxon>Myxosporea</taxon>
        <taxon>Bivalvulida</taxon>
        <taxon>Platysporina</taxon>
        <taxon>Myxobolidae</taxon>
        <taxon>Myxobolus</taxon>
    </lineage>
</organism>
<dbReference type="GO" id="GO:0004386">
    <property type="term" value="F:helicase activity"/>
    <property type="evidence" value="ECO:0007669"/>
    <property type="project" value="UniProtKB-KW"/>
</dbReference>
<keyword evidence="2" id="KW-0347">Helicase</keyword>
<dbReference type="AlphaFoldDB" id="A0A6B2G214"/>
<protein>
    <submittedName>
        <fullName evidence="2">DEAD-box ATP-dependent RNA helicase 11 (Trinotate prediction)</fullName>
    </submittedName>
</protein>
<sequence>MYFGNIPCRSIAKNLCKTKTMEKNITENSLDSRKAYDCTSKAGTSYGFASSTQSNHSRGKQLFTRPMNSYGRNSSLNPHRNLSTGVYPRDYEYEKKLFVKSNKGINFDSYSDIPVTLDGIDVAVPMNTFKELDLGEALNLNIEVRFIAVGRS</sequence>
<name>A0A6B2G214_MYXSQ</name>
<accession>A0A6B2G214</accession>
<evidence type="ECO:0000313" key="2">
    <source>
        <dbReference type="EMBL" id="NDJ97620.1"/>
    </source>
</evidence>